<dbReference type="OrthoDB" id="5290467at2"/>
<evidence type="ECO:0000313" key="1">
    <source>
        <dbReference type="EMBL" id="CBW26860.1"/>
    </source>
</evidence>
<name>E1X330_HALMS</name>
<organism evidence="1 2">
    <name type="scientific">Halobacteriovorax marinus (strain ATCC BAA-682 / DSM 15412 / SJ)</name>
    <name type="common">Bacteriovorax marinus</name>
    <dbReference type="NCBI Taxonomy" id="862908"/>
    <lineage>
        <taxon>Bacteria</taxon>
        <taxon>Pseudomonadati</taxon>
        <taxon>Bdellovibrionota</taxon>
        <taxon>Bacteriovoracia</taxon>
        <taxon>Bacteriovoracales</taxon>
        <taxon>Halobacteriovoraceae</taxon>
        <taxon>Halobacteriovorax</taxon>
    </lineage>
</organism>
<dbReference type="EMBL" id="FQ312005">
    <property type="protein sequence ID" value="CBW26860.1"/>
    <property type="molecule type" value="Genomic_DNA"/>
</dbReference>
<dbReference type="Proteomes" id="UP000008963">
    <property type="component" value="Chromosome"/>
</dbReference>
<proteinExistence type="predicted"/>
<dbReference type="KEGG" id="bmx:BMS_2048"/>
<dbReference type="PATRIC" id="fig|862908.3.peg.1947"/>
<keyword evidence="2" id="KW-1185">Reference proteome</keyword>
<gene>
    <name evidence="1" type="ordered locus">BMS_2048</name>
</gene>
<evidence type="ECO:0000313" key="2">
    <source>
        <dbReference type="Proteomes" id="UP000008963"/>
    </source>
</evidence>
<dbReference type="eggNOG" id="ENOG502ZQ4M">
    <property type="taxonomic scope" value="Bacteria"/>
</dbReference>
<sequence>MEENKELSHILNTYLESKSYLSLNSLAQNMKVPETSLRRIKKAELKRLPKNETILKVLSHIYKTTDLYEIREALGEGSLSEYLSNEFLLSSGSSKIDIKVIDESVSDQTSYLVFKLASNSCGTTISEVQRLFGQMGLSALENLKRDDLVKVDGDNISSNLNTFKVSNEYFVRNFKAVSDFIKVEGNTEVPNLFYNLSESVNRDAAKKIHKVQKNALKEIISILNDEQSRGDIPLFVLSAIDSLK</sequence>
<dbReference type="AlphaFoldDB" id="E1X330"/>
<dbReference type="STRING" id="862908.BMS_2048"/>
<protein>
    <recommendedName>
        <fullName evidence="3">HTH cro/C1-type domain-containing protein</fullName>
    </recommendedName>
</protein>
<dbReference type="HOGENOM" id="CLU_1136810_0_0_7"/>
<evidence type="ECO:0008006" key="3">
    <source>
        <dbReference type="Google" id="ProtNLM"/>
    </source>
</evidence>
<accession>E1X330</accession>
<reference evidence="2" key="1">
    <citation type="journal article" date="2013" name="ISME J.">
        <title>A small predatory core genome in the divergent marine Bacteriovorax marinus SJ and the terrestrial Bdellovibrio bacteriovorus.</title>
        <authorList>
            <person name="Crossman L.C."/>
            <person name="Chen H."/>
            <person name="Cerdeno-Tarraga A.M."/>
            <person name="Brooks K."/>
            <person name="Quail M.A."/>
            <person name="Pineiro S.A."/>
            <person name="Hobley L."/>
            <person name="Sockett R.E."/>
            <person name="Bentley S.D."/>
            <person name="Parkhill J."/>
            <person name="Williams H.N."/>
            <person name="Stine O.C."/>
        </authorList>
    </citation>
    <scope>NUCLEOTIDE SEQUENCE [LARGE SCALE GENOMIC DNA]</scope>
    <source>
        <strain evidence="2">ATCC BAA-682 / DSM 15412 / SJ</strain>
    </source>
</reference>
<dbReference type="RefSeq" id="WP_014244638.1">
    <property type="nucleotide sequence ID" value="NC_016620.1"/>
</dbReference>